<keyword evidence="1" id="KW-0812">Transmembrane</keyword>
<proteinExistence type="predicted"/>
<accession>A0A5A7PDL3</accession>
<feature type="transmembrane region" description="Helical" evidence="1">
    <location>
        <begin position="12"/>
        <end position="30"/>
    </location>
</feature>
<name>A0A5A7PDL3_STRAF</name>
<evidence type="ECO:0000313" key="2">
    <source>
        <dbReference type="EMBL" id="GER30760.1"/>
    </source>
</evidence>
<reference evidence="3" key="1">
    <citation type="journal article" date="2019" name="Curr. Biol.">
        <title>Genome Sequence of Striga asiatica Provides Insight into the Evolution of Plant Parasitism.</title>
        <authorList>
            <person name="Yoshida S."/>
            <person name="Kim S."/>
            <person name="Wafula E.K."/>
            <person name="Tanskanen J."/>
            <person name="Kim Y.M."/>
            <person name="Honaas L."/>
            <person name="Yang Z."/>
            <person name="Spallek T."/>
            <person name="Conn C.E."/>
            <person name="Ichihashi Y."/>
            <person name="Cheong K."/>
            <person name="Cui S."/>
            <person name="Der J.P."/>
            <person name="Gundlach H."/>
            <person name="Jiao Y."/>
            <person name="Hori C."/>
            <person name="Ishida J.K."/>
            <person name="Kasahara H."/>
            <person name="Kiba T."/>
            <person name="Kim M.S."/>
            <person name="Koo N."/>
            <person name="Laohavisit A."/>
            <person name="Lee Y.H."/>
            <person name="Lumba S."/>
            <person name="McCourt P."/>
            <person name="Mortimer J.C."/>
            <person name="Mutuku J.M."/>
            <person name="Nomura T."/>
            <person name="Sasaki-Sekimoto Y."/>
            <person name="Seto Y."/>
            <person name="Wang Y."/>
            <person name="Wakatake T."/>
            <person name="Sakakibara H."/>
            <person name="Demura T."/>
            <person name="Yamaguchi S."/>
            <person name="Yoneyama K."/>
            <person name="Manabe R.I."/>
            <person name="Nelson D.C."/>
            <person name="Schulman A.H."/>
            <person name="Timko M.P."/>
            <person name="dePamphilis C.W."/>
            <person name="Choi D."/>
            <person name="Shirasu K."/>
        </authorList>
    </citation>
    <scope>NUCLEOTIDE SEQUENCE [LARGE SCALE GENOMIC DNA]</scope>
    <source>
        <strain evidence="3">cv. UVA1</strain>
    </source>
</reference>
<keyword evidence="3" id="KW-1185">Reference proteome</keyword>
<evidence type="ECO:0000256" key="1">
    <source>
        <dbReference type="SAM" id="Phobius"/>
    </source>
</evidence>
<keyword evidence="1" id="KW-0472">Membrane</keyword>
<organism evidence="2 3">
    <name type="scientific">Striga asiatica</name>
    <name type="common">Asiatic witchweed</name>
    <name type="synonym">Buchnera asiatica</name>
    <dbReference type="NCBI Taxonomy" id="4170"/>
    <lineage>
        <taxon>Eukaryota</taxon>
        <taxon>Viridiplantae</taxon>
        <taxon>Streptophyta</taxon>
        <taxon>Embryophyta</taxon>
        <taxon>Tracheophyta</taxon>
        <taxon>Spermatophyta</taxon>
        <taxon>Magnoliopsida</taxon>
        <taxon>eudicotyledons</taxon>
        <taxon>Gunneridae</taxon>
        <taxon>Pentapetalae</taxon>
        <taxon>asterids</taxon>
        <taxon>lamiids</taxon>
        <taxon>Lamiales</taxon>
        <taxon>Orobanchaceae</taxon>
        <taxon>Buchnereae</taxon>
        <taxon>Striga</taxon>
    </lineage>
</organism>
<keyword evidence="1" id="KW-1133">Transmembrane helix</keyword>
<gene>
    <name evidence="2" type="ORF">STAS_06721</name>
</gene>
<evidence type="ECO:0000313" key="3">
    <source>
        <dbReference type="Proteomes" id="UP000325081"/>
    </source>
</evidence>
<dbReference type="EMBL" id="BKCP01004394">
    <property type="protein sequence ID" value="GER30760.1"/>
    <property type="molecule type" value="Genomic_DNA"/>
</dbReference>
<protein>
    <submittedName>
        <fullName evidence="2">BadF/BadG/BcrA/BcrD ATPase family protein</fullName>
    </submittedName>
</protein>
<comment type="caution">
    <text evidence="2">The sequence shown here is derived from an EMBL/GenBank/DDBJ whole genome shotgun (WGS) entry which is preliminary data.</text>
</comment>
<dbReference type="AlphaFoldDB" id="A0A5A7PDL3"/>
<sequence>MVMLRVTFPKGVALVLMTIIFMLSTLLTNLTRMPLCLSQCTLRRTRFSYNRASISGNCCSSTIRLCSSSNIITDFLTSTTDSMACFSAFASRYLMASSRTELLSILDLT</sequence>
<dbReference type="Proteomes" id="UP000325081">
    <property type="component" value="Unassembled WGS sequence"/>
</dbReference>